<protein>
    <recommendedName>
        <fullName evidence="3">Peptidase S1 domain-containing protein</fullName>
    </recommendedName>
</protein>
<dbReference type="PROSITE" id="PS00134">
    <property type="entry name" value="TRYPSIN_HIS"/>
    <property type="match status" value="2"/>
</dbReference>
<evidence type="ECO:0000256" key="2">
    <source>
        <dbReference type="RuleBase" id="RU363034"/>
    </source>
</evidence>
<dbReference type="PRINTS" id="PR00722">
    <property type="entry name" value="CHYMOTRYPSIN"/>
</dbReference>
<dbReference type="PANTHER" id="PTHR24252">
    <property type="entry name" value="ACROSIN-RELATED"/>
    <property type="match status" value="1"/>
</dbReference>
<sequence length="1026" mass="115800">MCIYGKSREGLTLVNVLVGDDLYALRWIYEHLKKQIPVIIVNQSRSLANLICKYLKLTETTTQHRDDSTKHEHESKNTNHLPMLNHYFSEKILKEVFYPLGKIIVNIYKDLQQLYTRNNMPETKHKRPVTTDDQMCMALRWSITYVTDDVLTLNATVWKDIKKHDPLYILDRIDKAISFSEEKHLSIIIKKLVGDFMKPIYKSNNSFKSNSKNFDTDNMQKQKDAEYIYRDIFLWCIWTHRLEMAKIFLGQIKTRICSALIASKILKSLAQYALDHQSKHTLNNEADENVTCLQMAIAADTAHCVDDKTPGNILIVAGVHNRSDPHGVSREVDRIYIHPDWSSFSSERRYDIAILHLSQPLELASNPLLTRICVPNIQLPTNIESYPSNGTRLAAIGWGNIRHSWLDNSPDNLHQVQVFTIDNSDPICNKSLYDTQVQFCAALYEGGKDTCQGDSGGPILQWLGDRWEQVGITSFGKGCALEGDPGIYTRLAAYHEWIVSVLNDVISPEVTDTTTDTTSVMTGEPTEIYDCYTTTSTCGCSWNNVQISPSRIINGEEAIHNSWTMVVSIRLNTSPHHYCGGTIVNDSYILTAAHCVDGLFPSNLSVSAGVYNHSSTMGYDRRVDRIVIHPNWIASDRTYRNDIALLHIYPPLMLDDWRNLAQTCVPKLNSSVNVVNYPLAGTRLAMIGWGSMRTETIMLPDNLRQARVFAMDNDDLICQRSIHDARQQFCTDSFNRSKGPSHGDSGGPIMEWKGNHWEQVGIISYSGCPEEGRPAIYTRLAYYSDWIESVVHGWSNTSTPLPPVVYRCDRTSTCGCGQNDVTLLSSRIVGGEDAVEASWSMIVSLRFPGTVHQCGGTLLSESFILTAAHCVVEFSIDSIMNVTVAVGMTNRSDPRQIIREIDQIYIHPNYTNQNLEFHHDIALLHVKTPFVYTNNQRLAKTCIRRIDSPALTIQHPRNGSRLAVIGWGYLKSEGFFLPEMLKQVEVYTIDNNHPTCLNSIYDSQVQFCAGIMEGGKDSCQAACHSA</sequence>
<proteinExistence type="predicted"/>
<dbReference type="Proteomes" id="UP000663864">
    <property type="component" value="Unassembled WGS sequence"/>
</dbReference>
<dbReference type="InterPro" id="IPR018114">
    <property type="entry name" value="TRYPSIN_HIS"/>
</dbReference>
<name>A0A814NQ69_9BILA</name>
<feature type="domain" description="Peptidase S1" evidence="3">
    <location>
        <begin position="301"/>
        <end position="503"/>
    </location>
</feature>
<dbReference type="InterPro" id="IPR057366">
    <property type="entry name" value="TRPM-like"/>
</dbReference>
<dbReference type="GO" id="GO:0006508">
    <property type="term" value="P:proteolysis"/>
    <property type="evidence" value="ECO:0007669"/>
    <property type="project" value="UniProtKB-KW"/>
</dbReference>
<feature type="domain" description="Peptidase S1" evidence="3">
    <location>
        <begin position="552"/>
        <end position="792"/>
    </location>
</feature>
<keyword evidence="2" id="KW-0720">Serine protease</keyword>
<feature type="domain" description="Peptidase S1" evidence="3">
    <location>
        <begin position="828"/>
        <end position="1026"/>
    </location>
</feature>
<accession>A0A814NQ69</accession>
<organism evidence="4 5">
    <name type="scientific">Rotaria sordida</name>
    <dbReference type="NCBI Taxonomy" id="392033"/>
    <lineage>
        <taxon>Eukaryota</taxon>
        <taxon>Metazoa</taxon>
        <taxon>Spiralia</taxon>
        <taxon>Gnathifera</taxon>
        <taxon>Rotifera</taxon>
        <taxon>Eurotatoria</taxon>
        <taxon>Bdelloidea</taxon>
        <taxon>Philodinida</taxon>
        <taxon>Philodinidae</taxon>
        <taxon>Rotaria</taxon>
    </lineage>
</organism>
<dbReference type="InterPro" id="IPR001254">
    <property type="entry name" value="Trypsin_dom"/>
</dbReference>
<dbReference type="SMART" id="SM00020">
    <property type="entry name" value="Tryp_SPc"/>
    <property type="match status" value="3"/>
</dbReference>
<dbReference type="Pfam" id="PF00089">
    <property type="entry name" value="Trypsin"/>
    <property type="match status" value="3"/>
</dbReference>
<evidence type="ECO:0000256" key="1">
    <source>
        <dbReference type="ARBA" id="ARBA00023157"/>
    </source>
</evidence>
<dbReference type="FunFam" id="2.40.10.10:FF:000068">
    <property type="entry name" value="transmembrane protease serine 2"/>
    <property type="match status" value="2"/>
</dbReference>
<dbReference type="GO" id="GO:0004252">
    <property type="term" value="F:serine-type endopeptidase activity"/>
    <property type="evidence" value="ECO:0007669"/>
    <property type="project" value="InterPro"/>
</dbReference>
<comment type="caution">
    <text evidence="4">The sequence shown here is derived from an EMBL/GenBank/DDBJ whole genome shotgun (WGS) entry which is preliminary data.</text>
</comment>
<dbReference type="InterPro" id="IPR001314">
    <property type="entry name" value="Peptidase_S1A"/>
</dbReference>
<dbReference type="PANTHER" id="PTHR24252:SF10">
    <property type="entry name" value="SERINE PROTEASE 56"/>
    <property type="match status" value="1"/>
</dbReference>
<dbReference type="Pfam" id="PF25508">
    <property type="entry name" value="TRPM2"/>
    <property type="match status" value="1"/>
</dbReference>
<keyword evidence="2" id="KW-0645">Protease</keyword>
<gene>
    <name evidence="4" type="ORF">ZHD862_LOCUS17336</name>
</gene>
<dbReference type="SUPFAM" id="SSF50494">
    <property type="entry name" value="Trypsin-like serine proteases"/>
    <property type="match status" value="3"/>
</dbReference>
<dbReference type="CDD" id="cd00190">
    <property type="entry name" value="Tryp_SPc"/>
    <property type="match status" value="3"/>
</dbReference>
<dbReference type="PROSITE" id="PS50240">
    <property type="entry name" value="TRYPSIN_DOM"/>
    <property type="match status" value="3"/>
</dbReference>
<dbReference type="InterPro" id="IPR043504">
    <property type="entry name" value="Peptidase_S1_PA_chymotrypsin"/>
</dbReference>
<dbReference type="PROSITE" id="PS00135">
    <property type="entry name" value="TRYPSIN_SER"/>
    <property type="match status" value="2"/>
</dbReference>
<dbReference type="Gene3D" id="2.40.10.10">
    <property type="entry name" value="Trypsin-like serine proteases"/>
    <property type="match status" value="3"/>
</dbReference>
<dbReference type="InterPro" id="IPR033116">
    <property type="entry name" value="TRYPSIN_SER"/>
</dbReference>
<dbReference type="EMBL" id="CAJNOT010000856">
    <property type="protein sequence ID" value="CAF1095973.1"/>
    <property type="molecule type" value="Genomic_DNA"/>
</dbReference>
<reference evidence="4" key="1">
    <citation type="submission" date="2021-02" db="EMBL/GenBank/DDBJ databases">
        <authorList>
            <person name="Nowell W R."/>
        </authorList>
    </citation>
    <scope>NUCLEOTIDE SEQUENCE</scope>
</reference>
<evidence type="ECO:0000313" key="5">
    <source>
        <dbReference type="Proteomes" id="UP000663864"/>
    </source>
</evidence>
<dbReference type="AlphaFoldDB" id="A0A814NQ69"/>
<evidence type="ECO:0000259" key="3">
    <source>
        <dbReference type="PROSITE" id="PS50240"/>
    </source>
</evidence>
<keyword evidence="2" id="KW-0378">Hydrolase</keyword>
<keyword evidence="1" id="KW-1015">Disulfide bond</keyword>
<evidence type="ECO:0000313" key="4">
    <source>
        <dbReference type="EMBL" id="CAF1095973.1"/>
    </source>
</evidence>
<dbReference type="InterPro" id="IPR009003">
    <property type="entry name" value="Peptidase_S1_PA"/>
</dbReference>